<dbReference type="SMART" id="SM00849">
    <property type="entry name" value="Lactamase_B"/>
    <property type="match status" value="1"/>
</dbReference>
<keyword evidence="2" id="KW-0732">Signal</keyword>
<comment type="caution">
    <text evidence="4">The sequence shown here is derived from an EMBL/GenBank/DDBJ whole genome shotgun (WGS) entry which is preliminary data.</text>
</comment>
<dbReference type="CDD" id="cd16282">
    <property type="entry name" value="metallo-hydrolase-like_MBL-fold"/>
    <property type="match status" value="1"/>
</dbReference>
<sequence>MLRLVCGAILLGYCLMAQAAYDLQPKLVADNTWVLEGSTGNFSKENGGNIVNIAFIVTDTQVILIDSGPSFAYGRELAEAIRQITDKPVGTILLTHHHPDHMLGSQAFPHARVAALASTAQLMQEEGDAMAENMYRMVGDRMRGTEVVMPDSILEPGLLELDDYRLQLLQLHGHTNADLAIFDPQTGVLFAGDLVFYQRAVSTAHTPGIAVWLQDLDTLAALPWTVIVPGHGPVAGNDAPFQQMRDYLGWLDQLLTTAAARGDDMNRVMRSPVPERFAGISLAGYELIRTVSHLYPAYEQAYWQSLSE</sequence>
<dbReference type="RefSeq" id="WP_101496349.1">
    <property type="nucleotide sequence ID" value="NZ_LNJZ01000005.1"/>
</dbReference>
<evidence type="ECO:0000256" key="2">
    <source>
        <dbReference type="SAM" id="SignalP"/>
    </source>
</evidence>
<dbReference type="InterPro" id="IPR001279">
    <property type="entry name" value="Metallo-B-lactamas"/>
</dbReference>
<feature type="chain" id="PRO_5020637960" evidence="2">
    <location>
        <begin position="20"/>
        <end position="308"/>
    </location>
</feature>
<dbReference type="GO" id="GO:0017001">
    <property type="term" value="P:antibiotic catabolic process"/>
    <property type="evidence" value="ECO:0007669"/>
    <property type="project" value="UniProtKB-ARBA"/>
</dbReference>
<dbReference type="InterPro" id="IPR030811">
    <property type="entry name" value="SoxH-rel_PQQ_1"/>
</dbReference>
<dbReference type="PANTHER" id="PTHR42951:SF4">
    <property type="entry name" value="ACYL-COENZYME A THIOESTERASE MBLAC2"/>
    <property type="match status" value="1"/>
</dbReference>
<dbReference type="OrthoDB" id="9769598at2"/>
<dbReference type="Gene3D" id="3.60.15.10">
    <property type="entry name" value="Ribonuclease Z/Hydroxyacylglutathione hydrolase-like"/>
    <property type="match status" value="1"/>
</dbReference>
<dbReference type="PANTHER" id="PTHR42951">
    <property type="entry name" value="METALLO-BETA-LACTAMASE DOMAIN-CONTAINING"/>
    <property type="match status" value="1"/>
</dbReference>
<keyword evidence="5" id="KW-1185">Reference proteome</keyword>
<dbReference type="Proteomes" id="UP000294575">
    <property type="component" value="Unassembled WGS sequence"/>
</dbReference>
<keyword evidence="4" id="KW-0378">Hydrolase</keyword>
<reference evidence="4 5" key="1">
    <citation type="submission" date="2019-03" db="EMBL/GenBank/DDBJ databases">
        <title>Genomic Encyclopedia of Type Strains, Phase IV (KMG-IV): sequencing the most valuable type-strain genomes for metagenomic binning, comparative biology and taxonomic classification.</title>
        <authorList>
            <person name="Goeker M."/>
        </authorList>
    </citation>
    <scope>NUCLEOTIDE SEQUENCE [LARGE SCALE GENOMIC DNA]</scope>
    <source>
        <strain evidence="4 5">DSM 28679</strain>
    </source>
</reference>
<name>A0A4V3D4H7_9GAMM</name>
<dbReference type="EMBL" id="SNYK01000014">
    <property type="protein sequence ID" value="TDQ36147.1"/>
    <property type="molecule type" value="Genomic_DNA"/>
</dbReference>
<gene>
    <name evidence="4" type="ORF">DFQ45_11414</name>
</gene>
<feature type="domain" description="Metallo-beta-lactamase" evidence="3">
    <location>
        <begin position="50"/>
        <end position="231"/>
    </location>
</feature>
<dbReference type="AlphaFoldDB" id="A0A4V3D4H7"/>
<organism evidence="4 5">
    <name type="scientific">Thiopseudomonas denitrificans</name>
    <dbReference type="NCBI Taxonomy" id="1501432"/>
    <lineage>
        <taxon>Bacteria</taxon>
        <taxon>Pseudomonadati</taxon>
        <taxon>Pseudomonadota</taxon>
        <taxon>Gammaproteobacteria</taxon>
        <taxon>Pseudomonadales</taxon>
        <taxon>Pseudomonadaceae</taxon>
        <taxon>Thiopseudomonas</taxon>
    </lineage>
</organism>
<dbReference type="SUPFAM" id="SSF56281">
    <property type="entry name" value="Metallo-hydrolase/oxidoreductase"/>
    <property type="match status" value="1"/>
</dbReference>
<evidence type="ECO:0000259" key="3">
    <source>
        <dbReference type="SMART" id="SM00849"/>
    </source>
</evidence>
<evidence type="ECO:0000256" key="1">
    <source>
        <dbReference type="ARBA" id="ARBA00005250"/>
    </source>
</evidence>
<protein>
    <submittedName>
        <fullName evidence="4">Quinoprotein relay system zinc metallohydrolase 1</fullName>
    </submittedName>
</protein>
<dbReference type="GO" id="GO:0016787">
    <property type="term" value="F:hydrolase activity"/>
    <property type="evidence" value="ECO:0007669"/>
    <property type="project" value="UniProtKB-KW"/>
</dbReference>
<dbReference type="NCBIfam" id="TIGR04558">
    <property type="entry name" value="SoxH_rel_PQQ_1"/>
    <property type="match status" value="1"/>
</dbReference>
<comment type="similarity">
    <text evidence="1">Belongs to the metallo-beta-lactamase superfamily. Class-B beta-lactamase family.</text>
</comment>
<dbReference type="InterPro" id="IPR036866">
    <property type="entry name" value="RibonucZ/Hydroxyglut_hydro"/>
</dbReference>
<dbReference type="Pfam" id="PF00753">
    <property type="entry name" value="Lactamase_B"/>
    <property type="match status" value="1"/>
</dbReference>
<accession>A0A4V3D4H7</accession>
<evidence type="ECO:0000313" key="5">
    <source>
        <dbReference type="Proteomes" id="UP000294575"/>
    </source>
</evidence>
<proteinExistence type="inferred from homology"/>
<dbReference type="InterPro" id="IPR050855">
    <property type="entry name" value="NDM-1-like"/>
</dbReference>
<evidence type="ECO:0000313" key="4">
    <source>
        <dbReference type="EMBL" id="TDQ36147.1"/>
    </source>
</evidence>
<feature type="signal peptide" evidence="2">
    <location>
        <begin position="1"/>
        <end position="19"/>
    </location>
</feature>